<dbReference type="GeneID" id="90158204"/>
<gene>
    <name evidence="5" type="ordered locus">GPOL_c11360</name>
</gene>
<dbReference type="Pfam" id="PF13439">
    <property type="entry name" value="Glyco_transf_4"/>
    <property type="match status" value="1"/>
</dbReference>
<proteinExistence type="predicted"/>
<dbReference type="EMBL" id="CP003119">
    <property type="protein sequence ID" value="AFA72198.1"/>
    <property type="molecule type" value="Genomic_DNA"/>
</dbReference>
<keyword evidence="6" id="KW-1185">Reference proteome</keyword>
<organism evidence="5 6">
    <name type="scientific">Gordonia polyisoprenivorans (strain DSM 44266 / VH2)</name>
    <dbReference type="NCBI Taxonomy" id="1112204"/>
    <lineage>
        <taxon>Bacteria</taxon>
        <taxon>Bacillati</taxon>
        <taxon>Actinomycetota</taxon>
        <taxon>Actinomycetes</taxon>
        <taxon>Mycobacteriales</taxon>
        <taxon>Gordoniaceae</taxon>
        <taxon>Gordonia</taxon>
    </lineage>
</organism>
<evidence type="ECO:0000259" key="3">
    <source>
        <dbReference type="Pfam" id="PF00534"/>
    </source>
</evidence>
<evidence type="ECO:0000313" key="6">
    <source>
        <dbReference type="Proteomes" id="UP000009154"/>
    </source>
</evidence>
<evidence type="ECO:0000259" key="4">
    <source>
        <dbReference type="Pfam" id="PF13439"/>
    </source>
</evidence>
<dbReference type="InterPro" id="IPR028098">
    <property type="entry name" value="Glyco_trans_4-like_N"/>
</dbReference>
<dbReference type="Proteomes" id="UP000009154">
    <property type="component" value="Chromosome"/>
</dbReference>
<feature type="domain" description="Glycosyltransferase subfamily 4-like N-terminal" evidence="4">
    <location>
        <begin position="14"/>
        <end position="158"/>
    </location>
</feature>
<dbReference type="eggNOG" id="COG0438">
    <property type="taxonomic scope" value="Bacteria"/>
</dbReference>
<name>H6N1I7_GORPV</name>
<dbReference type="HOGENOM" id="CLU_009583_0_3_11"/>
<sequence>MTLRVLHVIAEMGVGGAESMVAEMIRNGSSRGWSSAVASSGGIRLDELDGTTYHVPLVHRSVRGLLTARVAVERAATEFVPDVIVAHNVSATVVARLAAPRRPILSVFHGVDGKDYRMSAIVLSLAPTRVVAVAHAVAGRLQNSGLRHTPTSVIHNAVTPPVLPDRGEARAQLGLPGDTPIALCLARLEPQKRHDILIDAFARVRTDARLLIAGDGSLRTSIADRARPLGDRIQLLGNRSDVPTLLAAADVTVLTSDWEGLPVSVLESMASGVPVIAPDVDGLREVLGDGGGELIAPGDIDGFADSLDKFLHDKVFREEHGRRAQKIISDEFSLQTMMADYDEVLRSMTERTMAPR</sequence>
<dbReference type="InterPro" id="IPR001296">
    <property type="entry name" value="Glyco_trans_1"/>
</dbReference>
<reference evidence="5 6" key="1">
    <citation type="journal article" date="2012" name="Appl. Environ. Microbiol.">
        <title>Involvement of two latex-clearing proteins during rubber degradation and insights into the subsequent degradation pathway revealed by the genome sequence of Gordonia polyisoprenivorans strain VH2.</title>
        <authorList>
            <person name="Hiessl S."/>
            <person name="Schuldes J."/>
            <person name="Thurmer A."/>
            <person name="Halbsguth T."/>
            <person name="Broker D."/>
            <person name="Angelov A."/>
            <person name="Liebl W."/>
            <person name="Daniel R."/>
            <person name="Steinbuchel A."/>
        </authorList>
    </citation>
    <scope>NUCLEOTIDE SEQUENCE [LARGE SCALE GENOMIC DNA]</scope>
    <source>
        <strain evidence="6">DSM 44266 / VH2</strain>
    </source>
</reference>
<keyword evidence="1" id="KW-0328">Glycosyltransferase</keyword>
<dbReference type="PANTHER" id="PTHR12526:SF630">
    <property type="entry name" value="GLYCOSYLTRANSFERASE"/>
    <property type="match status" value="1"/>
</dbReference>
<accession>H6N1I7</accession>
<dbReference type="STRING" id="1112204.GPOL_c11360"/>
<feature type="domain" description="Glycosyl transferase family 1" evidence="3">
    <location>
        <begin position="166"/>
        <end position="326"/>
    </location>
</feature>
<dbReference type="Gene3D" id="3.40.50.2000">
    <property type="entry name" value="Glycogen Phosphorylase B"/>
    <property type="match status" value="2"/>
</dbReference>
<protein>
    <submittedName>
        <fullName evidence="5">Putative glycosyl transferase, group 1</fullName>
    </submittedName>
</protein>
<keyword evidence="2 5" id="KW-0808">Transferase</keyword>
<dbReference type="KEGG" id="gpo:GPOL_c11360"/>
<evidence type="ECO:0000256" key="1">
    <source>
        <dbReference type="ARBA" id="ARBA00022676"/>
    </source>
</evidence>
<dbReference type="PANTHER" id="PTHR12526">
    <property type="entry name" value="GLYCOSYLTRANSFERASE"/>
    <property type="match status" value="1"/>
</dbReference>
<dbReference type="AlphaFoldDB" id="H6N1I7"/>
<evidence type="ECO:0000256" key="2">
    <source>
        <dbReference type="ARBA" id="ARBA00022679"/>
    </source>
</evidence>
<dbReference type="RefSeq" id="WP_014359098.1">
    <property type="nucleotide sequence ID" value="NC_016906.1"/>
</dbReference>
<dbReference type="GO" id="GO:0016757">
    <property type="term" value="F:glycosyltransferase activity"/>
    <property type="evidence" value="ECO:0007669"/>
    <property type="project" value="UniProtKB-KW"/>
</dbReference>
<dbReference type="Pfam" id="PF00534">
    <property type="entry name" value="Glycos_transf_1"/>
    <property type="match status" value="1"/>
</dbReference>
<dbReference type="SUPFAM" id="SSF53756">
    <property type="entry name" value="UDP-Glycosyltransferase/glycogen phosphorylase"/>
    <property type="match status" value="1"/>
</dbReference>
<evidence type="ECO:0000313" key="5">
    <source>
        <dbReference type="EMBL" id="AFA72198.1"/>
    </source>
</evidence>